<name>A0A2S7CYP1_9XANT</name>
<organism evidence="2 3">
    <name type="scientific">Xanthomonas codiaei</name>
    <dbReference type="NCBI Taxonomy" id="56463"/>
    <lineage>
        <taxon>Bacteria</taxon>
        <taxon>Pseudomonadati</taxon>
        <taxon>Pseudomonadota</taxon>
        <taxon>Gammaproteobacteria</taxon>
        <taxon>Lysobacterales</taxon>
        <taxon>Lysobacteraceae</taxon>
        <taxon>Xanthomonas</taxon>
    </lineage>
</organism>
<dbReference type="Proteomes" id="UP000237872">
    <property type="component" value="Unassembled WGS sequence"/>
</dbReference>
<proteinExistence type="predicted"/>
<gene>
    <name evidence="2" type="ORF">XcodCFBP4690_00760</name>
</gene>
<accession>A0A2S7CYP1</accession>
<dbReference type="EMBL" id="MDEC01000001">
    <property type="protein sequence ID" value="PPU66707.1"/>
    <property type="molecule type" value="Genomic_DNA"/>
</dbReference>
<sequence>MRPARPGVMRLADSQRTTRSNGTRADEANRHMHAVPHAQWLRMRRTGRPCARARQRTLRGDAAARGICGEHFDNTARLPALPRIAARRCASACASV</sequence>
<feature type="region of interest" description="Disordered" evidence="1">
    <location>
        <begin position="1"/>
        <end position="33"/>
    </location>
</feature>
<evidence type="ECO:0000313" key="2">
    <source>
        <dbReference type="EMBL" id="PPU66707.1"/>
    </source>
</evidence>
<evidence type="ECO:0000313" key="3">
    <source>
        <dbReference type="Proteomes" id="UP000237872"/>
    </source>
</evidence>
<dbReference type="AlphaFoldDB" id="A0A2S7CYP1"/>
<comment type="caution">
    <text evidence="2">The sequence shown here is derived from an EMBL/GenBank/DDBJ whole genome shotgun (WGS) entry which is preliminary data.</text>
</comment>
<feature type="compositionally biased region" description="Polar residues" evidence="1">
    <location>
        <begin position="14"/>
        <end position="23"/>
    </location>
</feature>
<reference evidence="2 3" key="1">
    <citation type="submission" date="2016-08" db="EMBL/GenBank/DDBJ databases">
        <authorList>
            <person name="Seilhamer J.J."/>
        </authorList>
    </citation>
    <scope>NUCLEOTIDE SEQUENCE [LARGE SCALE GENOMIC DNA]</scope>
    <source>
        <strain evidence="2 3">CFBP4690</strain>
    </source>
</reference>
<protein>
    <submittedName>
        <fullName evidence="2">Uncharacterized protein</fullName>
    </submittedName>
</protein>
<evidence type="ECO:0000256" key="1">
    <source>
        <dbReference type="SAM" id="MobiDB-lite"/>
    </source>
</evidence>